<accession>A0ABX5GN19</accession>
<sequence length="420" mass="46870">MNNQLPDGWKIKTLDEICSWIGVGIATSTTHAYTESGIPILRNQNILQNSIRDSDMLNITKEFSNENQSKMLREGDIVTIRTGYPGISAVIPRKYDGCHSFTTLISRPQKEIVNSYYLSILINSDYGRTFVLGGQAGGAQQNLNVSVLKQFPVVLPPLPEQQKIAVIFTSVDDVIEKTQAQVNKLKGLKKGMMQELLTRGVGVDGKPHTEFKDSPVGRIPKGWDVVRFKDIFHDYKYGPRFSSKDYDPFGNVKTIRGTDLSSNGVIKYEQVPIAKLDKELVEKNSLQDGDLVMITTADCGATAVFCDQSIPYIASAYAIKLTPKKGLNSKYINYYMQTSEALKQVEGYIRKGTVANLPGSDVMEIELSLPHLNEQNKIVSILENIDFQIELKLLNINQKKSIKKALMQDLLTGKVRVNVD</sequence>
<proteinExistence type="inferred from homology"/>
<reference evidence="5 6" key="1">
    <citation type="submission" date="2018-03" db="EMBL/GenBank/DDBJ databases">
        <title>Whole genome sequencing of Histamine producing bacteria.</title>
        <authorList>
            <person name="Butler K."/>
        </authorList>
    </citation>
    <scope>NUCLEOTIDE SEQUENCE [LARGE SCALE GENOMIC DNA]</scope>
    <source>
        <strain evidence="5 6">ATCC 51761</strain>
    </source>
</reference>
<comment type="similarity">
    <text evidence="1">Belongs to the type-I restriction system S methylase family.</text>
</comment>
<dbReference type="CDD" id="cd17246">
    <property type="entry name" value="RMtype1_S_SonII-TRD2-CR2_like"/>
    <property type="match status" value="1"/>
</dbReference>
<dbReference type="Proteomes" id="UP000241190">
    <property type="component" value="Unassembled WGS sequence"/>
</dbReference>
<dbReference type="InterPro" id="IPR000055">
    <property type="entry name" value="Restrct_endonuc_typeI_TRD"/>
</dbReference>
<evidence type="ECO:0000259" key="4">
    <source>
        <dbReference type="Pfam" id="PF01420"/>
    </source>
</evidence>
<comment type="caution">
    <text evidence="5">The sequence shown here is derived from an EMBL/GenBank/DDBJ whole genome shotgun (WGS) entry which is preliminary data.</text>
</comment>
<keyword evidence="3" id="KW-0238">DNA-binding</keyword>
<keyword evidence="2" id="KW-0680">Restriction system</keyword>
<dbReference type="PANTHER" id="PTHR30408:SF12">
    <property type="entry name" value="TYPE I RESTRICTION ENZYME MJAVIII SPECIFICITY SUBUNIT"/>
    <property type="match status" value="1"/>
</dbReference>
<feature type="domain" description="Type I restriction modification DNA specificity" evidence="4">
    <location>
        <begin position="6"/>
        <end position="183"/>
    </location>
</feature>
<evidence type="ECO:0000313" key="5">
    <source>
        <dbReference type="EMBL" id="PSW92463.1"/>
    </source>
</evidence>
<evidence type="ECO:0000313" key="6">
    <source>
        <dbReference type="Proteomes" id="UP000241190"/>
    </source>
</evidence>
<dbReference type="InterPro" id="IPR052021">
    <property type="entry name" value="Type-I_RS_S_subunit"/>
</dbReference>
<organism evidence="5 6">
    <name type="scientific">Photobacterium iliopiscarium</name>
    <dbReference type="NCBI Taxonomy" id="56192"/>
    <lineage>
        <taxon>Bacteria</taxon>
        <taxon>Pseudomonadati</taxon>
        <taxon>Pseudomonadota</taxon>
        <taxon>Gammaproteobacteria</taxon>
        <taxon>Vibrionales</taxon>
        <taxon>Vibrionaceae</taxon>
        <taxon>Photobacterium</taxon>
    </lineage>
</organism>
<dbReference type="Gene3D" id="1.10.287.1120">
    <property type="entry name" value="Bipartite methylase S protein"/>
    <property type="match status" value="1"/>
</dbReference>
<evidence type="ECO:0000256" key="2">
    <source>
        <dbReference type="ARBA" id="ARBA00022747"/>
    </source>
</evidence>
<dbReference type="Pfam" id="PF01420">
    <property type="entry name" value="Methylase_S"/>
    <property type="match status" value="2"/>
</dbReference>
<feature type="domain" description="Type I restriction modification DNA specificity" evidence="4">
    <location>
        <begin position="220"/>
        <end position="396"/>
    </location>
</feature>
<evidence type="ECO:0000256" key="1">
    <source>
        <dbReference type="ARBA" id="ARBA00010923"/>
    </source>
</evidence>
<dbReference type="InterPro" id="IPR044946">
    <property type="entry name" value="Restrct_endonuc_typeI_TRD_sf"/>
</dbReference>
<gene>
    <name evidence="5" type="ORF">C9J52_17940</name>
</gene>
<keyword evidence="6" id="KW-1185">Reference proteome</keyword>
<evidence type="ECO:0000256" key="3">
    <source>
        <dbReference type="ARBA" id="ARBA00023125"/>
    </source>
</evidence>
<dbReference type="Gene3D" id="3.90.220.20">
    <property type="entry name" value="DNA methylase specificity domains"/>
    <property type="match status" value="2"/>
</dbReference>
<dbReference type="EMBL" id="PYOP01000040">
    <property type="protein sequence ID" value="PSW92463.1"/>
    <property type="molecule type" value="Genomic_DNA"/>
</dbReference>
<name>A0ABX5GN19_9GAMM</name>
<dbReference type="SUPFAM" id="SSF116734">
    <property type="entry name" value="DNA methylase specificity domain"/>
    <property type="match status" value="2"/>
</dbReference>
<dbReference type="RefSeq" id="WP_107180547.1">
    <property type="nucleotide sequence ID" value="NZ_PYOP01000040.1"/>
</dbReference>
<protein>
    <recommendedName>
        <fullName evidence="4">Type I restriction modification DNA specificity domain-containing protein</fullName>
    </recommendedName>
</protein>
<dbReference type="PANTHER" id="PTHR30408">
    <property type="entry name" value="TYPE-1 RESTRICTION ENZYME ECOKI SPECIFICITY PROTEIN"/>
    <property type="match status" value="1"/>
</dbReference>